<reference evidence="1 2" key="1">
    <citation type="submission" date="2019-03" db="EMBL/GenBank/DDBJ databases">
        <authorList>
            <person name="Zhang S."/>
        </authorList>
    </citation>
    <scope>NUCLEOTIDE SEQUENCE [LARGE SCALE GENOMIC DNA]</scope>
    <source>
        <strain evidence="1 2">S4J41</strain>
    </source>
</reference>
<dbReference type="AlphaFoldDB" id="A0A4R5EZC5"/>
<protein>
    <submittedName>
        <fullName evidence="1">LLM class flavin-dependent oxidoreductase</fullName>
    </submittedName>
</protein>
<comment type="caution">
    <text evidence="1">The sequence shown here is derived from an EMBL/GenBank/DDBJ whole genome shotgun (WGS) entry which is preliminary data.</text>
</comment>
<evidence type="ECO:0000313" key="2">
    <source>
        <dbReference type="Proteomes" id="UP000294662"/>
    </source>
</evidence>
<dbReference type="Proteomes" id="UP000294662">
    <property type="component" value="Unassembled WGS sequence"/>
</dbReference>
<keyword evidence="2" id="KW-1185">Reference proteome</keyword>
<gene>
    <name evidence="1" type="ORF">E1B25_03840</name>
</gene>
<dbReference type="EMBL" id="SMFP01000002">
    <property type="protein sequence ID" value="TDE40421.1"/>
    <property type="molecule type" value="Genomic_DNA"/>
</dbReference>
<evidence type="ECO:0000313" key="1">
    <source>
        <dbReference type="EMBL" id="TDE40421.1"/>
    </source>
</evidence>
<sequence>MPDGWISARSARRSRNSFALAAAAKPATGRLHILTGCVCGVFHPAAAATSV</sequence>
<name>A0A4R5EZC5_9RHOB</name>
<proteinExistence type="predicted"/>
<accession>A0A4R5EZC5</accession>
<organism evidence="1 2">
    <name type="scientific">Antarcticimicrobium sediminis</name>
    <dbReference type="NCBI Taxonomy" id="2546227"/>
    <lineage>
        <taxon>Bacteria</taxon>
        <taxon>Pseudomonadati</taxon>
        <taxon>Pseudomonadota</taxon>
        <taxon>Alphaproteobacteria</taxon>
        <taxon>Rhodobacterales</taxon>
        <taxon>Paracoccaceae</taxon>
        <taxon>Antarcticimicrobium</taxon>
    </lineage>
</organism>